<dbReference type="InterPro" id="IPR014710">
    <property type="entry name" value="RmlC-like_jellyroll"/>
</dbReference>
<keyword evidence="6 10" id="KW-0472">Membrane</keyword>
<feature type="transmembrane region" description="Helical" evidence="10">
    <location>
        <begin position="156"/>
        <end position="174"/>
    </location>
</feature>
<dbReference type="SUPFAM" id="SSF81324">
    <property type="entry name" value="Voltage-gated potassium channels"/>
    <property type="match status" value="1"/>
</dbReference>
<feature type="transmembrane region" description="Helical" evidence="10">
    <location>
        <begin position="122"/>
        <end position="144"/>
    </location>
</feature>
<dbReference type="GO" id="GO:0044877">
    <property type="term" value="F:protein-containing complex binding"/>
    <property type="evidence" value="ECO:0007669"/>
    <property type="project" value="TreeGrafter"/>
</dbReference>
<sequence>MLEGLRNRFNHNKVKPFAQDGEAQAPKSGDLRARLSNLINKFFAANTPFSTIWGIILFVIYTYNILVIPFRATFLQSSIWWIIVDVITDSLLLWDMLGGFFKPYRHSAKWVTDTKRTSRRYLKTWFLVDFLSRFPAYAFAAVVGGDVTDPRLRLNYLLLVTRVIGQFSVFEKFVKRVFVSLLRLVVTLLFVAHWLACGFVAISQYEGVDVSSSWTNSKTFFLPTIGVYYKYVLSMYWVLCTMTGFGGTQPSTDVEVYYNILTTIVGIGYYAVSISVAGDLISNRDPIATEFQERYDDIKDFLKMRKIPMDLNSRVNDYYEYLWRSRKGLDEVAILDELPAFLRAEVAMHLNRSIIDKVPIFKDSSANFLTEVVMNLKPRIALPESHVIRIGELGQEMFFISKGTVSIKTSGGLTVATLESGHFFGEIALLMGTLRSADVVATSYCDLFVMEKDDFDELLSYHPNEAEALVKISTERHQSSLRRVASDTGRANDSPTSSSTSLGEKKT</sequence>
<feature type="transmembrane region" description="Helical" evidence="10">
    <location>
        <begin position="257"/>
        <end position="277"/>
    </location>
</feature>
<feature type="domain" description="Cyclic nucleotide-binding" evidence="11">
    <location>
        <begin position="360"/>
        <end position="459"/>
    </location>
</feature>
<feature type="transmembrane region" description="Helical" evidence="10">
    <location>
        <begin position="181"/>
        <end position="205"/>
    </location>
</feature>
<dbReference type="Gene3D" id="1.10.287.630">
    <property type="entry name" value="Helix hairpin bin"/>
    <property type="match status" value="1"/>
</dbReference>
<evidence type="ECO:0000256" key="3">
    <source>
        <dbReference type="ARBA" id="ARBA00022692"/>
    </source>
</evidence>
<dbReference type="InterPro" id="IPR018490">
    <property type="entry name" value="cNMP-bd_dom_sf"/>
</dbReference>
<dbReference type="InterPro" id="IPR018488">
    <property type="entry name" value="cNMP-bd_CS"/>
</dbReference>
<keyword evidence="7" id="KW-1071">Ligand-gated ion channel</keyword>
<evidence type="ECO:0000256" key="10">
    <source>
        <dbReference type="SAM" id="Phobius"/>
    </source>
</evidence>
<protein>
    <submittedName>
        <fullName evidence="12">Cyclic nucleotide gated channel alpha</fullName>
    </submittedName>
</protein>
<keyword evidence="4 10" id="KW-1133">Transmembrane helix</keyword>
<evidence type="ECO:0000256" key="8">
    <source>
        <dbReference type="ARBA" id="ARBA00023303"/>
    </source>
</evidence>
<keyword evidence="13" id="KW-1185">Reference proteome</keyword>
<dbReference type="CDD" id="cd00038">
    <property type="entry name" value="CAP_ED"/>
    <property type="match status" value="1"/>
</dbReference>
<evidence type="ECO:0000256" key="4">
    <source>
        <dbReference type="ARBA" id="ARBA00022989"/>
    </source>
</evidence>
<feature type="transmembrane region" description="Helical" evidence="10">
    <location>
        <begin position="42"/>
        <end position="66"/>
    </location>
</feature>
<evidence type="ECO:0000256" key="9">
    <source>
        <dbReference type="SAM" id="MobiDB-lite"/>
    </source>
</evidence>
<dbReference type="Gene3D" id="2.60.120.10">
    <property type="entry name" value="Jelly Rolls"/>
    <property type="match status" value="1"/>
</dbReference>
<dbReference type="PROSITE" id="PS00888">
    <property type="entry name" value="CNMP_BINDING_1"/>
    <property type="match status" value="1"/>
</dbReference>
<dbReference type="EMBL" id="JAOPGA020001843">
    <property type="protein sequence ID" value="KAL0491693.1"/>
    <property type="molecule type" value="Genomic_DNA"/>
</dbReference>
<evidence type="ECO:0000256" key="6">
    <source>
        <dbReference type="ARBA" id="ARBA00023136"/>
    </source>
</evidence>
<organism evidence="12 13">
    <name type="scientific">Acrasis kona</name>
    <dbReference type="NCBI Taxonomy" id="1008807"/>
    <lineage>
        <taxon>Eukaryota</taxon>
        <taxon>Discoba</taxon>
        <taxon>Heterolobosea</taxon>
        <taxon>Tetramitia</taxon>
        <taxon>Eutetramitia</taxon>
        <taxon>Acrasidae</taxon>
        <taxon>Acrasis</taxon>
    </lineage>
</organism>
<dbReference type="GO" id="GO:0016020">
    <property type="term" value="C:membrane"/>
    <property type="evidence" value="ECO:0007669"/>
    <property type="project" value="UniProtKB-SubCell"/>
</dbReference>
<dbReference type="SMART" id="SM00100">
    <property type="entry name" value="cNMP"/>
    <property type="match status" value="1"/>
</dbReference>
<feature type="transmembrane region" description="Helical" evidence="10">
    <location>
        <begin position="225"/>
        <end position="245"/>
    </location>
</feature>
<evidence type="ECO:0000256" key="7">
    <source>
        <dbReference type="ARBA" id="ARBA00023286"/>
    </source>
</evidence>
<dbReference type="InterPro" id="IPR000595">
    <property type="entry name" value="cNMP-bd_dom"/>
</dbReference>
<dbReference type="Gene3D" id="1.10.287.70">
    <property type="match status" value="1"/>
</dbReference>
<evidence type="ECO:0000313" key="12">
    <source>
        <dbReference type="EMBL" id="KAL0491693.1"/>
    </source>
</evidence>
<evidence type="ECO:0000256" key="1">
    <source>
        <dbReference type="ARBA" id="ARBA00004141"/>
    </source>
</evidence>
<comment type="caution">
    <text evidence="12">The sequence shown here is derived from an EMBL/GenBank/DDBJ whole genome shotgun (WGS) entry which is preliminary data.</text>
</comment>
<accession>A0AAW2ZRY7</accession>
<proteinExistence type="predicted"/>
<feature type="transmembrane region" description="Helical" evidence="10">
    <location>
        <begin position="78"/>
        <end position="101"/>
    </location>
</feature>
<dbReference type="PROSITE" id="PS00889">
    <property type="entry name" value="CNMP_BINDING_2"/>
    <property type="match status" value="1"/>
</dbReference>
<name>A0AAW2ZRY7_9EUKA</name>
<evidence type="ECO:0000259" key="11">
    <source>
        <dbReference type="PROSITE" id="PS50042"/>
    </source>
</evidence>
<keyword evidence="2" id="KW-0813">Transport</keyword>
<dbReference type="FunFam" id="1.10.287.630:FF:000001">
    <property type="entry name" value="Cyclic nucleotide-gated channel alpha 3"/>
    <property type="match status" value="1"/>
</dbReference>
<feature type="compositionally biased region" description="Polar residues" evidence="9">
    <location>
        <begin position="489"/>
        <end position="507"/>
    </location>
</feature>
<dbReference type="Proteomes" id="UP001431209">
    <property type="component" value="Unassembled WGS sequence"/>
</dbReference>
<dbReference type="Pfam" id="PF00027">
    <property type="entry name" value="cNMP_binding"/>
    <property type="match status" value="1"/>
</dbReference>
<gene>
    <name evidence="12" type="ORF">AKO1_010175</name>
</gene>
<keyword evidence="8" id="KW-0407">Ion channel</keyword>
<keyword evidence="3 10" id="KW-0812">Transmembrane</keyword>
<evidence type="ECO:0000313" key="13">
    <source>
        <dbReference type="Proteomes" id="UP001431209"/>
    </source>
</evidence>
<dbReference type="PANTHER" id="PTHR45638">
    <property type="entry name" value="CYCLIC NUCLEOTIDE-GATED CATION CHANNEL SUBUNIT A"/>
    <property type="match status" value="1"/>
</dbReference>
<dbReference type="GO" id="GO:0005221">
    <property type="term" value="F:intracellularly cyclic nucleotide-activated monoatomic cation channel activity"/>
    <property type="evidence" value="ECO:0007669"/>
    <property type="project" value="InterPro"/>
</dbReference>
<reference evidence="12 13" key="1">
    <citation type="submission" date="2024-03" db="EMBL/GenBank/DDBJ databases">
        <title>The Acrasis kona genome and developmental transcriptomes reveal deep origins of eukaryotic multicellular pathways.</title>
        <authorList>
            <person name="Sheikh S."/>
            <person name="Fu C.-J."/>
            <person name="Brown M.W."/>
            <person name="Baldauf S.L."/>
        </authorList>
    </citation>
    <scope>NUCLEOTIDE SEQUENCE [LARGE SCALE GENOMIC DNA]</scope>
    <source>
        <strain evidence="12 13">ATCC MYA-3509</strain>
    </source>
</reference>
<dbReference type="PANTHER" id="PTHR45638:SF11">
    <property type="entry name" value="CYCLIC NUCLEOTIDE-GATED CATION CHANNEL SUBUNIT A"/>
    <property type="match status" value="1"/>
</dbReference>
<feature type="region of interest" description="Disordered" evidence="9">
    <location>
        <begin position="480"/>
        <end position="507"/>
    </location>
</feature>
<dbReference type="InterPro" id="IPR050866">
    <property type="entry name" value="CNG_cation_channel"/>
</dbReference>
<evidence type="ECO:0000256" key="2">
    <source>
        <dbReference type="ARBA" id="ARBA00022448"/>
    </source>
</evidence>
<dbReference type="AlphaFoldDB" id="A0AAW2ZRY7"/>
<dbReference type="PROSITE" id="PS50042">
    <property type="entry name" value="CNMP_BINDING_3"/>
    <property type="match status" value="1"/>
</dbReference>
<evidence type="ECO:0000256" key="5">
    <source>
        <dbReference type="ARBA" id="ARBA00023065"/>
    </source>
</evidence>
<keyword evidence="5" id="KW-0406">Ion transport</keyword>
<dbReference type="SUPFAM" id="SSF51206">
    <property type="entry name" value="cAMP-binding domain-like"/>
    <property type="match status" value="1"/>
</dbReference>
<comment type="subcellular location">
    <subcellularLocation>
        <location evidence="1">Membrane</location>
        <topology evidence="1">Multi-pass membrane protein</topology>
    </subcellularLocation>
</comment>